<protein>
    <submittedName>
        <fullName evidence="1">Uncharacterized protein</fullName>
    </submittedName>
</protein>
<gene>
    <name evidence="1" type="ORF">FIBSPDRAFT_891233</name>
</gene>
<dbReference type="AlphaFoldDB" id="A0A166JX05"/>
<dbReference type="Proteomes" id="UP000076532">
    <property type="component" value="Unassembled WGS sequence"/>
</dbReference>
<reference evidence="1 2" key="1">
    <citation type="journal article" date="2016" name="Mol. Biol. Evol.">
        <title>Comparative Genomics of Early-Diverging Mushroom-Forming Fungi Provides Insights into the Origins of Lignocellulose Decay Capabilities.</title>
        <authorList>
            <person name="Nagy L.G."/>
            <person name="Riley R."/>
            <person name="Tritt A."/>
            <person name="Adam C."/>
            <person name="Daum C."/>
            <person name="Floudas D."/>
            <person name="Sun H."/>
            <person name="Yadav J.S."/>
            <person name="Pangilinan J."/>
            <person name="Larsson K.H."/>
            <person name="Matsuura K."/>
            <person name="Barry K."/>
            <person name="Labutti K."/>
            <person name="Kuo R."/>
            <person name="Ohm R.A."/>
            <person name="Bhattacharya S.S."/>
            <person name="Shirouzu T."/>
            <person name="Yoshinaga Y."/>
            <person name="Martin F.M."/>
            <person name="Grigoriev I.V."/>
            <person name="Hibbett D.S."/>
        </authorList>
    </citation>
    <scope>NUCLEOTIDE SEQUENCE [LARGE SCALE GENOMIC DNA]</scope>
    <source>
        <strain evidence="1 2">CBS 109695</strain>
    </source>
</reference>
<accession>A0A166JX05</accession>
<keyword evidence="2" id="KW-1185">Reference proteome</keyword>
<sequence>MCRTLGGVPWPKPVLDSLYDEFGHWWVAGPHGFYDRRITDGRKAQAWQERVEHPDSKSILDLYTIRESCRLLFACTFVLPPGGHSNAQPRAPSCANWVLRSLPIRRPERPGQRTEIHCQWAELTLKPKPDRGDHRVLWSAGQLRLWTAVSGGFAVDSDASVLYEASEVWGCRGVTSLHGCTASKSAQRPRSRQAARYLNAFNARGFCEKPGACLSDIDE</sequence>
<evidence type="ECO:0000313" key="1">
    <source>
        <dbReference type="EMBL" id="KZP21301.1"/>
    </source>
</evidence>
<dbReference type="EMBL" id="KV417548">
    <property type="protein sequence ID" value="KZP21301.1"/>
    <property type="molecule type" value="Genomic_DNA"/>
</dbReference>
<organism evidence="1 2">
    <name type="scientific">Athelia psychrophila</name>
    <dbReference type="NCBI Taxonomy" id="1759441"/>
    <lineage>
        <taxon>Eukaryota</taxon>
        <taxon>Fungi</taxon>
        <taxon>Dikarya</taxon>
        <taxon>Basidiomycota</taxon>
        <taxon>Agaricomycotina</taxon>
        <taxon>Agaricomycetes</taxon>
        <taxon>Agaricomycetidae</taxon>
        <taxon>Atheliales</taxon>
        <taxon>Atheliaceae</taxon>
        <taxon>Athelia</taxon>
    </lineage>
</organism>
<proteinExistence type="predicted"/>
<evidence type="ECO:0000313" key="2">
    <source>
        <dbReference type="Proteomes" id="UP000076532"/>
    </source>
</evidence>
<name>A0A166JX05_9AGAM</name>